<dbReference type="InterPro" id="IPR036942">
    <property type="entry name" value="Beta-barrel_TonB_sf"/>
</dbReference>
<dbReference type="SUPFAM" id="SSF56935">
    <property type="entry name" value="Porins"/>
    <property type="match status" value="1"/>
</dbReference>
<keyword evidence="2" id="KW-0472">Membrane</keyword>
<keyword evidence="6" id="KW-0675">Receptor</keyword>
<dbReference type="Proteomes" id="UP000287198">
    <property type="component" value="Unassembled WGS sequence"/>
</dbReference>
<keyword evidence="3" id="KW-0998">Cell outer membrane</keyword>
<keyword evidence="4" id="KW-0732">Signal</keyword>
<dbReference type="OrthoDB" id="9768147at2"/>
<organism evidence="6 7">
    <name type="scientific">Pseudidiomarina halophila</name>
    <dbReference type="NCBI Taxonomy" id="1449799"/>
    <lineage>
        <taxon>Bacteria</taxon>
        <taxon>Pseudomonadati</taxon>
        <taxon>Pseudomonadota</taxon>
        <taxon>Gammaproteobacteria</taxon>
        <taxon>Alteromonadales</taxon>
        <taxon>Idiomarinaceae</taxon>
        <taxon>Pseudidiomarina</taxon>
    </lineage>
</organism>
<dbReference type="Pfam" id="PF13620">
    <property type="entry name" value="CarboxypepD_reg"/>
    <property type="match status" value="1"/>
</dbReference>
<evidence type="ECO:0000256" key="3">
    <source>
        <dbReference type="ARBA" id="ARBA00023237"/>
    </source>
</evidence>
<dbReference type="GO" id="GO:0009279">
    <property type="term" value="C:cell outer membrane"/>
    <property type="evidence" value="ECO:0007669"/>
    <property type="project" value="UniProtKB-SubCell"/>
</dbReference>
<name>A0A432XSA2_9GAMM</name>
<dbReference type="Pfam" id="PF25183">
    <property type="entry name" value="OMP_b-brl_4"/>
    <property type="match status" value="2"/>
</dbReference>
<dbReference type="Gene3D" id="2.60.40.1120">
    <property type="entry name" value="Carboxypeptidase-like, regulatory domain"/>
    <property type="match status" value="1"/>
</dbReference>
<gene>
    <name evidence="6" type="ORF">CWI69_11530</name>
</gene>
<evidence type="ECO:0000259" key="5">
    <source>
        <dbReference type="Pfam" id="PF25183"/>
    </source>
</evidence>
<accession>A0A432XSA2</accession>
<dbReference type="AlphaFoldDB" id="A0A432XSA2"/>
<dbReference type="EMBL" id="PIPW01000004">
    <property type="protein sequence ID" value="RUO51599.1"/>
    <property type="molecule type" value="Genomic_DNA"/>
</dbReference>
<feature type="domain" description="TonB-dependent transporter Oar-like beta-barrel" evidence="5">
    <location>
        <begin position="243"/>
        <end position="307"/>
    </location>
</feature>
<evidence type="ECO:0000256" key="2">
    <source>
        <dbReference type="ARBA" id="ARBA00023136"/>
    </source>
</evidence>
<dbReference type="RefSeq" id="WP_126764468.1">
    <property type="nucleotide sequence ID" value="NZ_JBHLTZ010000014.1"/>
</dbReference>
<evidence type="ECO:0000313" key="7">
    <source>
        <dbReference type="Proteomes" id="UP000287198"/>
    </source>
</evidence>
<comment type="subcellular location">
    <subcellularLocation>
        <location evidence="1">Cell outer membrane</location>
    </subcellularLocation>
</comment>
<keyword evidence="7" id="KW-1185">Reference proteome</keyword>
<proteinExistence type="predicted"/>
<dbReference type="InterPro" id="IPR037066">
    <property type="entry name" value="Plug_dom_sf"/>
</dbReference>
<comment type="caution">
    <text evidence="6">The sequence shown here is derived from an EMBL/GenBank/DDBJ whole genome shotgun (WGS) entry which is preliminary data.</text>
</comment>
<feature type="chain" id="PRO_5019522717" evidence="4">
    <location>
        <begin position="26"/>
        <end position="1060"/>
    </location>
</feature>
<dbReference type="Gene3D" id="2.40.170.20">
    <property type="entry name" value="TonB-dependent receptor, beta-barrel domain"/>
    <property type="match status" value="1"/>
</dbReference>
<dbReference type="Gene3D" id="2.170.130.10">
    <property type="entry name" value="TonB-dependent receptor, plug domain"/>
    <property type="match status" value="1"/>
</dbReference>
<feature type="domain" description="TonB-dependent transporter Oar-like beta-barrel" evidence="5">
    <location>
        <begin position="358"/>
        <end position="980"/>
    </location>
</feature>
<evidence type="ECO:0000313" key="6">
    <source>
        <dbReference type="EMBL" id="RUO51599.1"/>
    </source>
</evidence>
<evidence type="ECO:0000256" key="1">
    <source>
        <dbReference type="ARBA" id="ARBA00004442"/>
    </source>
</evidence>
<sequence>MLKNKPSRMAAAIALAIGLSATATAQETSSSVRGVVVSEQTGEAISNASIVLTDERTGTSSTLTSNANGLFSARGLAVGGPYTLEVTDNQGNVERLEDIFLTLGETENLNIFVEQQSVERIEVTGRVLNMTSGSNSPGATFGLRDLQDAPTVNRDIKDVLRIDPRVYIDESFSRGIQCAGANPRFNSLTVDGVRTNDNFGLNSSGYPTERMPFSYDAIEQVAVELAPFDVQYGGFTACNINAVTKSGENELFGSLFFDYTNDSMQGDTLEGDDINIGDFTEKRYGINAGGAIVQDKLFWFAAYEKLEGADTFDRGPEGTNAATIIEGVSQADVERIAAIARDVYGFEPGGFPASLPVEDEKLLVKLDWYINESHRAAFTYNYNDGYSIAQSDGDSTELEFSNHYYQRGSEFTSYVAHLYSDWTYNFSTEVRVGYSELDARVLPLGGTEVGEIQLELGPSGNNDVPTVYLGADDSRHSNKLKYDTSFVKLAGTYLIDDHTLSFGVEKERYDVYNLFVQETEGEFIFRSIDDFENAVPYSITYENAAGTNNPIDGAGEFAYAINTAYLQDEYYFIDYDLTLTFGLRYDWYTTDDAPAFNADFADTYGFRNDSTFDGEGLLQPRVGVNWVVDDNLEVRGGIGLYSGGNPNVWLSNNYSNNGTKLYEVFWRNSAGESLFDIPHNGSGRPLYDIPQEMVDEVAAADGGGPINVLDPDFELPNEWKYALGATYTFDSGYVLIADLLHSEKNDAAIISDLRRTPTGGYGPIATGPDGRPIYPSIPRTFQGGPVDAFMLTNVDGDAGKSTSLSLALSKQHEWGLNWSLAYAYTDAEDVNPMTSSVAYSNYTSVAVADFQDPGVATSNYEIPHRFTLTAQYRTEFFDGYESTFSLFGQANKGRPYSFVMSGPSGDITGGRQLFYIPTGADDPDFVAGPNFDSAAFFAYLEETGLSEYAGGISPRNGFYSDWWQKLDFRFEQEFPGFLDGHKASAFFVIDNLTNLINDDWGVLYERSFPRMVNIGNVEYIEDGSSDGAYQYNSFRAPENVQSRVGDPSLWSIRIGISYDF</sequence>
<reference evidence="7" key="1">
    <citation type="journal article" date="2018" name="Front. Microbiol.">
        <title>Genome-Based Analysis Reveals the Taxonomy and Diversity of the Family Idiomarinaceae.</title>
        <authorList>
            <person name="Liu Y."/>
            <person name="Lai Q."/>
            <person name="Shao Z."/>
        </authorList>
    </citation>
    <scope>NUCLEOTIDE SEQUENCE [LARGE SCALE GENOMIC DNA]</scope>
    <source>
        <strain evidence="7">BH195</strain>
    </source>
</reference>
<dbReference type="SUPFAM" id="SSF49478">
    <property type="entry name" value="Cna protein B-type domain"/>
    <property type="match status" value="1"/>
</dbReference>
<evidence type="ECO:0000256" key="4">
    <source>
        <dbReference type="SAM" id="SignalP"/>
    </source>
</evidence>
<dbReference type="InterPro" id="IPR057601">
    <property type="entry name" value="Oar-like_b-barrel"/>
</dbReference>
<feature type="signal peptide" evidence="4">
    <location>
        <begin position="1"/>
        <end position="25"/>
    </location>
</feature>
<protein>
    <submittedName>
        <fullName evidence="6">TonB-dependent receptor</fullName>
    </submittedName>
</protein>